<dbReference type="EMBL" id="JAGSOJ010000003">
    <property type="protein sequence ID" value="MCM1991139.1"/>
    <property type="molecule type" value="Genomic_DNA"/>
</dbReference>
<keyword evidence="2" id="KW-1185">Reference proteome</keyword>
<comment type="caution">
    <text evidence="1">The sequence shown here is derived from an EMBL/GenBank/DDBJ whole genome shotgun (WGS) entry which is preliminary data.</text>
</comment>
<gene>
    <name evidence="1" type="ORF">KDK92_15505</name>
</gene>
<evidence type="ECO:0000313" key="1">
    <source>
        <dbReference type="EMBL" id="MCM1991139.1"/>
    </source>
</evidence>
<accession>A0A9J6P3M1</accession>
<reference evidence="1" key="1">
    <citation type="journal article" date="2021" name="mSystems">
        <title>Bacteria and Archaea Synergistically Convert Glycine Betaine to Biogenic Methane in the Formosa Cold Seep of the South China Sea.</title>
        <authorList>
            <person name="Li L."/>
            <person name="Zhang W."/>
            <person name="Zhang S."/>
            <person name="Song L."/>
            <person name="Sun Q."/>
            <person name="Zhang H."/>
            <person name="Xiang H."/>
            <person name="Dong X."/>
        </authorList>
    </citation>
    <scope>NUCLEOTIDE SEQUENCE</scope>
    <source>
        <strain evidence="1">ZWT</strain>
    </source>
</reference>
<evidence type="ECO:0000313" key="2">
    <source>
        <dbReference type="Proteomes" id="UP001056429"/>
    </source>
</evidence>
<proteinExistence type="predicted"/>
<organism evidence="1 2">
    <name type="scientific">Oceanirhabdus seepicola</name>
    <dbReference type="NCBI Taxonomy" id="2828781"/>
    <lineage>
        <taxon>Bacteria</taxon>
        <taxon>Bacillati</taxon>
        <taxon>Bacillota</taxon>
        <taxon>Clostridia</taxon>
        <taxon>Eubacteriales</taxon>
        <taxon>Clostridiaceae</taxon>
        <taxon>Oceanirhabdus</taxon>
    </lineage>
</organism>
<protein>
    <submittedName>
        <fullName evidence="1">Uncharacterized protein</fullName>
    </submittedName>
</protein>
<name>A0A9J6P3M1_9CLOT</name>
<reference evidence="1" key="2">
    <citation type="submission" date="2021-04" db="EMBL/GenBank/DDBJ databases">
        <authorList>
            <person name="Dong X."/>
        </authorList>
    </citation>
    <scope>NUCLEOTIDE SEQUENCE</scope>
    <source>
        <strain evidence="1">ZWT</strain>
    </source>
</reference>
<dbReference type="Proteomes" id="UP001056429">
    <property type="component" value="Unassembled WGS sequence"/>
</dbReference>
<sequence length="417" mass="48699">MDIKNKNKFLKPLMLLTIILLISTVSLYKSNDAQKKQLSDKNRKTLSSFIESISDLKDDLNVLLISNDEFFDKSTIEISSTIKQLQYLSHELAMKPKSMYNFSPSISLDPLNSFLEDAKIILRKDVLLPEDLDVIKKTIDYLDAVSIIYNDTIDSFDCGFWKIDFYDTHFHSKFFNSIFRYNCENNLESFSQESNSNNDLSKTFPNHNIVSKIILSLNKKYLSDGIKNTSNIFPKINGNSVVFSDENENCTVFYNEYCKDYIWFNLQFSYNKVTEEKKSEKELADKCKMYINNLNLNNYEETSTIFKKDIIYCRYQKKIGNVIDETKEICISLNEFGQLMYLRISNINNIYDDTPLVPKIKKEELLLRINDTYRDRISNISVVNTEKGIVHEVTIDGIEKKIRISDDDGKFLDSKWK</sequence>
<dbReference type="RefSeq" id="WP_250860247.1">
    <property type="nucleotide sequence ID" value="NZ_JAGSOJ010000003.1"/>
</dbReference>
<dbReference type="AlphaFoldDB" id="A0A9J6P3M1"/>